<reference evidence="1" key="1">
    <citation type="submission" date="2021-01" db="EMBL/GenBank/DDBJ databases">
        <title>Phytophthora aleatoria, a newly-described species from Pinus radiata is distinct from Phytophthora cactorum isolates based on comparative genomics.</title>
        <authorList>
            <person name="Mcdougal R."/>
            <person name="Panda P."/>
            <person name="Williams N."/>
            <person name="Studholme D.J."/>
        </authorList>
    </citation>
    <scope>NUCLEOTIDE SEQUENCE</scope>
    <source>
        <strain evidence="1">NZFS 4037</strain>
    </source>
</reference>
<evidence type="ECO:0000313" key="1">
    <source>
        <dbReference type="EMBL" id="KAG6942505.1"/>
    </source>
</evidence>
<name>A0A8J5LUY3_9STRA</name>
<sequence>MDTKTVVPFMNMADTKGVCHKCGKAVKLVFDEQQLAEEGFVLTISVAHARFELIKMSPGIPSLDEQEQYIDAVIALSEVLNKVRVPAGDRGSATYLTCRVTDMTSSIDDGVNQLQARIEELALDEPEEESDAVENIE</sequence>
<protein>
    <submittedName>
        <fullName evidence="1">Uncharacterized protein</fullName>
    </submittedName>
</protein>
<gene>
    <name evidence="1" type="ORF">JG688_00018078</name>
</gene>
<evidence type="ECO:0000313" key="2">
    <source>
        <dbReference type="Proteomes" id="UP000709295"/>
    </source>
</evidence>
<organism evidence="1 2">
    <name type="scientific">Phytophthora aleatoria</name>
    <dbReference type="NCBI Taxonomy" id="2496075"/>
    <lineage>
        <taxon>Eukaryota</taxon>
        <taxon>Sar</taxon>
        <taxon>Stramenopiles</taxon>
        <taxon>Oomycota</taxon>
        <taxon>Peronosporomycetes</taxon>
        <taxon>Peronosporales</taxon>
        <taxon>Peronosporaceae</taxon>
        <taxon>Phytophthora</taxon>
    </lineage>
</organism>
<dbReference type="AlphaFoldDB" id="A0A8J5LUY3"/>
<accession>A0A8J5LUY3</accession>
<dbReference type="EMBL" id="JAENGY010003077">
    <property type="protein sequence ID" value="KAG6942505.1"/>
    <property type="molecule type" value="Genomic_DNA"/>
</dbReference>
<comment type="caution">
    <text evidence="1">The sequence shown here is derived from an EMBL/GenBank/DDBJ whole genome shotgun (WGS) entry which is preliminary data.</text>
</comment>
<proteinExistence type="predicted"/>
<keyword evidence="2" id="KW-1185">Reference proteome</keyword>
<dbReference type="Proteomes" id="UP000709295">
    <property type="component" value="Unassembled WGS sequence"/>
</dbReference>